<dbReference type="InterPro" id="IPR036691">
    <property type="entry name" value="Endo/exonu/phosph_ase_sf"/>
</dbReference>
<dbReference type="Proteomes" id="UP001396334">
    <property type="component" value="Unassembled WGS sequence"/>
</dbReference>
<comment type="caution">
    <text evidence="1">The sequence shown here is derived from an EMBL/GenBank/DDBJ whole genome shotgun (WGS) entry which is preliminary data.</text>
</comment>
<organism evidence="1 2">
    <name type="scientific">Hibiscus sabdariffa</name>
    <name type="common">roselle</name>
    <dbReference type="NCBI Taxonomy" id="183260"/>
    <lineage>
        <taxon>Eukaryota</taxon>
        <taxon>Viridiplantae</taxon>
        <taxon>Streptophyta</taxon>
        <taxon>Embryophyta</taxon>
        <taxon>Tracheophyta</taxon>
        <taxon>Spermatophyta</taxon>
        <taxon>Magnoliopsida</taxon>
        <taxon>eudicotyledons</taxon>
        <taxon>Gunneridae</taxon>
        <taxon>Pentapetalae</taxon>
        <taxon>rosids</taxon>
        <taxon>malvids</taxon>
        <taxon>Malvales</taxon>
        <taxon>Malvaceae</taxon>
        <taxon>Malvoideae</taxon>
        <taxon>Hibiscus</taxon>
    </lineage>
</organism>
<keyword evidence="2" id="KW-1185">Reference proteome</keyword>
<evidence type="ECO:0000313" key="2">
    <source>
        <dbReference type="Proteomes" id="UP001396334"/>
    </source>
</evidence>
<protein>
    <submittedName>
        <fullName evidence="1">Uncharacterized protein</fullName>
    </submittedName>
</protein>
<dbReference type="EMBL" id="JBBPBN010000354">
    <property type="protein sequence ID" value="KAK8488332.1"/>
    <property type="molecule type" value="Genomic_DNA"/>
</dbReference>
<proteinExistence type="predicted"/>
<reference evidence="1 2" key="1">
    <citation type="journal article" date="2024" name="G3 (Bethesda)">
        <title>Genome assembly of Hibiscus sabdariffa L. provides insights into metabolisms of medicinal natural products.</title>
        <authorList>
            <person name="Kim T."/>
        </authorList>
    </citation>
    <scope>NUCLEOTIDE SEQUENCE [LARGE SCALE GENOMIC DNA]</scope>
    <source>
        <strain evidence="1">TK-2024</strain>
        <tissue evidence="1">Old leaves</tissue>
    </source>
</reference>
<name>A0ABR2A5P8_9ROSI</name>
<evidence type="ECO:0000313" key="1">
    <source>
        <dbReference type="EMBL" id="KAK8488332.1"/>
    </source>
</evidence>
<dbReference type="PANTHER" id="PTHR33710">
    <property type="entry name" value="BNAC02G09200D PROTEIN"/>
    <property type="match status" value="1"/>
</dbReference>
<sequence length="219" mass="23812">MKHHLSIEAKSEILHPLSKSQWFSIEFSDPELVLLPSGRFHASSVLLVTCFGCDLGSGGVFFITIFGSGVDVPVSSALCSVYAMSILAWNVRGLENADTEKLGGNPFVPFQAKWYYDFLDDLGTVELAIKGGSFTWSNQRCTKNVILKKLDRVLSIGEWNLIFPKAVSVMDATISFDHAPIILLLSGSGMKISSLNPNGLLRKIALAMSRKLGSLSSSP</sequence>
<accession>A0ABR2A5P8</accession>
<dbReference type="SUPFAM" id="SSF56219">
    <property type="entry name" value="DNase I-like"/>
    <property type="match status" value="1"/>
</dbReference>
<dbReference type="PANTHER" id="PTHR33710:SF79">
    <property type="entry name" value="OS06G0205337 PROTEIN"/>
    <property type="match status" value="1"/>
</dbReference>
<gene>
    <name evidence="1" type="ORF">V6N11_069093</name>
</gene>